<feature type="transmembrane region" description="Helical" evidence="7">
    <location>
        <begin position="209"/>
        <end position="229"/>
    </location>
</feature>
<feature type="transmembrane region" description="Helical" evidence="7">
    <location>
        <begin position="241"/>
        <end position="261"/>
    </location>
</feature>
<evidence type="ECO:0000256" key="6">
    <source>
        <dbReference type="ARBA" id="ARBA00023136"/>
    </source>
</evidence>
<feature type="transmembrane region" description="Helical" evidence="7">
    <location>
        <begin position="179"/>
        <end position="197"/>
    </location>
</feature>
<dbReference type="KEGG" id="tgy:X802_06145"/>
<accession>A0A0X1KKK5</accession>
<evidence type="ECO:0000256" key="3">
    <source>
        <dbReference type="ARBA" id="ARBA00022475"/>
    </source>
</evidence>
<dbReference type="GeneID" id="27135236"/>
<dbReference type="GO" id="GO:0005886">
    <property type="term" value="C:plasma membrane"/>
    <property type="evidence" value="ECO:0007669"/>
    <property type="project" value="UniProtKB-SubCell"/>
</dbReference>
<keyword evidence="3" id="KW-1003">Cell membrane</keyword>
<organism evidence="8 9">
    <name type="scientific">Thermococcus guaymasensis DSM 11113</name>
    <dbReference type="NCBI Taxonomy" id="1432656"/>
    <lineage>
        <taxon>Archaea</taxon>
        <taxon>Methanobacteriati</taxon>
        <taxon>Methanobacteriota</taxon>
        <taxon>Thermococci</taxon>
        <taxon>Thermococcales</taxon>
        <taxon>Thermococcaceae</taxon>
        <taxon>Thermococcus</taxon>
    </lineage>
</organism>
<sequence length="293" mass="32228">MVFENLVQSTEEYIGVLRHVPIHYLLLAIGTYYLSVFLFALRWKYVLKGTGVDVPLAELFKANLAGLFVNNITPMSRGGGELLRMAWISKLQGIPMRISAVTVVYERILESIPVMVMVALGFLYFTTSEAFALIPLVVGLALIWLKWEKFIELTLRLFRVNLSEEERERIVTLRKRGDVNLVGIGTSSLVWVLDVLRLKLITLALGLNVSLPVLVLASVINLILGIAAFTPGGIGVVEGGLIGTLTYLGFPPALAVSTVLLERFISYVLGSISGLLVLLTSGGREAWRALKSR</sequence>
<evidence type="ECO:0000256" key="1">
    <source>
        <dbReference type="ARBA" id="ARBA00004651"/>
    </source>
</evidence>
<dbReference type="InterPro" id="IPR022791">
    <property type="entry name" value="L-PG_synthase/AglD"/>
</dbReference>
<dbReference type="PANTHER" id="PTHR39087">
    <property type="entry name" value="UPF0104 MEMBRANE PROTEIN MJ1595"/>
    <property type="match status" value="1"/>
</dbReference>
<dbReference type="STRING" id="1432656.X802_06145"/>
<dbReference type="OrthoDB" id="15513at2157"/>
<dbReference type="RefSeq" id="WP_062371850.1">
    <property type="nucleotide sequence ID" value="NZ_CP007140.1"/>
</dbReference>
<feature type="transmembrane region" description="Helical" evidence="7">
    <location>
        <begin position="267"/>
        <end position="287"/>
    </location>
</feature>
<dbReference type="Proteomes" id="UP000062043">
    <property type="component" value="Chromosome"/>
</dbReference>
<feature type="transmembrane region" description="Helical" evidence="7">
    <location>
        <begin position="130"/>
        <end position="147"/>
    </location>
</feature>
<feature type="transmembrane region" description="Helical" evidence="7">
    <location>
        <begin position="104"/>
        <end position="124"/>
    </location>
</feature>
<reference evidence="8 9" key="1">
    <citation type="submission" date="2014-01" db="EMBL/GenBank/DDBJ databases">
        <title>Genome sequencing of Thermococcus guaymasensis.</title>
        <authorList>
            <person name="Zhang X."/>
            <person name="Alvare G."/>
            <person name="Fristensky B."/>
            <person name="Chen L."/>
            <person name="Suen T."/>
            <person name="Chen Q."/>
            <person name="Ma K."/>
        </authorList>
    </citation>
    <scope>NUCLEOTIDE SEQUENCE [LARGE SCALE GENOMIC DNA]</scope>
    <source>
        <strain evidence="8 9">DSM 11113</strain>
    </source>
</reference>
<evidence type="ECO:0000256" key="4">
    <source>
        <dbReference type="ARBA" id="ARBA00022692"/>
    </source>
</evidence>
<evidence type="ECO:0000256" key="5">
    <source>
        <dbReference type="ARBA" id="ARBA00022989"/>
    </source>
</evidence>
<gene>
    <name evidence="8" type="ORF">X802_06145</name>
</gene>
<comment type="similarity">
    <text evidence="2">Belongs to the UPF0104 family.</text>
</comment>
<name>A0A0X1KKK5_9EURY</name>
<dbReference type="AlphaFoldDB" id="A0A0X1KKK5"/>
<keyword evidence="9" id="KW-1185">Reference proteome</keyword>
<dbReference type="PATRIC" id="fig|1432656.3.peg.1193"/>
<dbReference type="EMBL" id="CP007140">
    <property type="protein sequence ID" value="AJC71786.1"/>
    <property type="molecule type" value="Genomic_DNA"/>
</dbReference>
<evidence type="ECO:0000256" key="7">
    <source>
        <dbReference type="SAM" id="Phobius"/>
    </source>
</evidence>
<keyword evidence="6 7" id="KW-0472">Membrane</keyword>
<evidence type="ECO:0000313" key="9">
    <source>
        <dbReference type="Proteomes" id="UP000062043"/>
    </source>
</evidence>
<proteinExistence type="inferred from homology"/>
<dbReference type="PANTHER" id="PTHR39087:SF2">
    <property type="entry name" value="UPF0104 MEMBRANE PROTEIN MJ1595"/>
    <property type="match status" value="1"/>
</dbReference>
<evidence type="ECO:0000256" key="2">
    <source>
        <dbReference type="ARBA" id="ARBA00011061"/>
    </source>
</evidence>
<keyword evidence="5 7" id="KW-1133">Transmembrane helix</keyword>
<dbReference type="NCBIfam" id="TIGR00374">
    <property type="entry name" value="flippase-like domain"/>
    <property type="match status" value="2"/>
</dbReference>
<evidence type="ECO:0000313" key="8">
    <source>
        <dbReference type="EMBL" id="AJC71786.1"/>
    </source>
</evidence>
<keyword evidence="4 7" id="KW-0812">Transmembrane</keyword>
<dbReference type="Pfam" id="PF03706">
    <property type="entry name" value="LPG_synthase_TM"/>
    <property type="match status" value="1"/>
</dbReference>
<protein>
    <submittedName>
        <fullName evidence="8">Membrane protein</fullName>
    </submittedName>
</protein>
<comment type="subcellular location">
    <subcellularLocation>
        <location evidence="1">Cell membrane</location>
        <topology evidence="1">Multi-pass membrane protein</topology>
    </subcellularLocation>
</comment>
<feature type="transmembrane region" description="Helical" evidence="7">
    <location>
        <begin position="20"/>
        <end position="41"/>
    </location>
</feature>